<comment type="caution">
    <text evidence="6">The sequence shown here is derived from an EMBL/GenBank/DDBJ whole genome shotgun (WGS) entry which is preliminary data.</text>
</comment>
<dbReference type="GO" id="GO:0051536">
    <property type="term" value="F:iron-sulfur cluster binding"/>
    <property type="evidence" value="ECO:0007669"/>
    <property type="project" value="UniProtKB-KW"/>
</dbReference>
<dbReference type="Pfam" id="PF04055">
    <property type="entry name" value="Radical_SAM"/>
    <property type="match status" value="1"/>
</dbReference>
<evidence type="ECO:0000256" key="2">
    <source>
        <dbReference type="ARBA" id="ARBA00022723"/>
    </source>
</evidence>
<dbReference type="PROSITE" id="PS51918">
    <property type="entry name" value="RADICAL_SAM"/>
    <property type="match status" value="1"/>
</dbReference>
<feature type="non-terminal residue" evidence="6">
    <location>
        <position position="198"/>
    </location>
</feature>
<reference evidence="6" key="1">
    <citation type="journal article" date="2014" name="Front. Microbiol.">
        <title>High frequency of phylogenetically diverse reductive dehalogenase-homologous genes in deep subseafloor sedimentary metagenomes.</title>
        <authorList>
            <person name="Kawai M."/>
            <person name="Futagami T."/>
            <person name="Toyoda A."/>
            <person name="Takaki Y."/>
            <person name="Nishi S."/>
            <person name="Hori S."/>
            <person name="Arai W."/>
            <person name="Tsubouchi T."/>
            <person name="Morono Y."/>
            <person name="Uchiyama I."/>
            <person name="Ito T."/>
            <person name="Fujiyama A."/>
            <person name="Inagaki F."/>
            <person name="Takami H."/>
        </authorList>
    </citation>
    <scope>NUCLEOTIDE SEQUENCE</scope>
    <source>
        <strain evidence="6">Expedition CK06-06</strain>
    </source>
</reference>
<dbReference type="SFLD" id="SFLDG01067">
    <property type="entry name" value="SPASM/twitch_domain_containing"/>
    <property type="match status" value="1"/>
</dbReference>
<dbReference type="Gene3D" id="3.20.20.70">
    <property type="entry name" value="Aldolase class I"/>
    <property type="match status" value="1"/>
</dbReference>
<name>X1MYW4_9ZZZZ</name>
<protein>
    <recommendedName>
        <fullName evidence="5">Radical SAM core domain-containing protein</fullName>
    </recommendedName>
</protein>
<accession>X1MYW4</accession>
<dbReference type="InterPro" id="IPR058240">
    <property type="entry name" value="rSAM_sf"/>
</dbReference>
<evidence type="ECO:0000259" key="5">
    <source>
        <dbReference type="PROSITE" id="PS51918"/>
    </source>
</evidence>
<keyword evidence="2" id="KW-0479">Metal-binding</keyword>
<dbReference type="InterPro" id="IPR007197">
    <property type="entry name" value="rSAM"/>
</dbReference>
<dbReference type="SFLD" id="SFLDS00029">
    <property type="entry name" value="Radical_SAM"/>
    <property type="match status" value="1"/>
</dbReference>
<dbReference type="SUPFAM" id="SSF102114">
    <property type="entry name" value="Radical SAM enzymes"/>
    <property type="match status" value="1"/>
</dbReference>
<feature type="domain" description="Radical SAM core" evidence="5">
    <location>
        <begin position="32"/>
        <end position="198"/>
    </location>
</feature>
<keyword evidence="4" id="KW-0411">Iron-sulfur</keyword>
<dbReference type="InterPro" id="IPR013785">
    <property type="entry name" value="Aldolase_TIM"/>
</dbReference>
<evidence type="ECO:0000256" key="3">
    <source>
        <dbReference type="ARBA" id="ARBA00023004"/>
    </source>
</evidence>
<evidence type="ECO:0000256" key="4">
    <source>
        <dbReference type="ARBA" id="ARBA00023014"/>
    </source>
</evidence>
<dbReference type="AlphaFoldDB" id="X1MYW4"/>
<dbReference type="PANTHER" id="PTHR11228:SF7">
    <property type="entry name" value="PQQA PEPTIDE CYCLASE"/>
    <property type="match status" value="1"/>
</dbReference>
<evidence type="ECO:0000256" key="1">
    <source>
        <dbReference type="ARBA" id="ARBA00022691"/>
    </source>
</evidence>
<dbReference type="CDD" id="cd01335">
    <property type="entry name" value="Radical_SAM"/>
    <property type="match status" value="1"/>
</dbReference>
<sequence>MAVGFSGSGGGITYPLKKIENYWNFTENVGKKLNLKYVDYFINNVCNLRCKHCYVAYENKDNELTVEEWQRAFDSCIDLGARVFGNVGKEPLLNWDKTKSILSYFNKKREIEGKIKFGIVTNGLLMDNEKAEELRELNLDYIDISIDGIENTHDIIRGKGTYKKTIQNISKLANVGLQGKVFISHTLNRLNLDSFSSL</sequence>
<dbReference type="PANTHER" id="PTHR11228">
    <property type="entry name" value="RADICAL SAM DOMAIN PROTEIN"/>
    <property type="match status" value="1"/>
</dbReference>
<dbReference type="GO" id="GO:0046872">
    <property type="term" value="F:metal ion binding"/>
    <property type="evidence" value="ECO:0007669"/>
    <property type="project" value="UniProtKB-KW"/>
</dbReference>
<dbReference type="InterPro" id="IPR050377">
    <property type="entry name" value="Radical_SAM_PqqE_MftC-like"/>
</dbReference>
<keyword evidence="3" id="KW-0408">Iron</keyword>
<gene>
    <name evidence="6" type="ORF">S06H3_40312</name>
</gene>
<keyword evidence="1" id="KW-0949">S-adenosyl-L-methionine</keyword>
<dbReference type="GO" id="GO:0003824">
    <property type="term" value="F:catalytic activity"/>
    <property type="evidence" value="ECO:0007669"/>
    <property type="project" value="InterPro"/>
</dbReference>
<evidence type="ECO:0000313" key="6">
    <source>
        <dbReference type="EMBL" id="GAI36468.1"/>
    </source>
</evidence>
<organism evidence="6">
    <name type="scientific">marine sediment metagenome</name>
    <dbReference type="NCBI Taxonomy" id="412755"/>
    <lineage>
        <taxon>unclassified sequences</taxon>
        <taxon>metagenomes</taxon>
        <taxon>ecological metagenomes</taxon>
    </lineage>
</organism>
<proteinExistence type="predicted"/>
<dbReference type="EMBL" id="BARV01024729">
    <property type="protein sequence ID" value="GAI36468.1"/>
    <property type="molecule type" value="Genomic_DNA"/>
</dbReference>